<evidence type="ECO:0000313" key="3">
    <source>
        <dbReference type="EMBL" id="MCU4971547.1"/>
    </source>
</evidence>
<accession>A0AAP2YWS8</accession>
<dbReference type="EMBL" id="JAOPKA010000001">
    <property type="protein sequence ID" value="MCU4740320.1"/>
    <property type="molecule type" value="Genomic_DNA"/>
</dbReference>
<dbReference type="Proteomes" id="UP001320972">
    <property type="component" value="Unassembled WGS sequence"/>
</dbReference>
<name>A0AAP2YWS8_9EURY</name>
<proteinExistence type="predicted"/>
<sequence length="245" mass="26824">MGTELGGGVPKSATFAHALGTLKQQGSNILLVGSASEAHGATCLRLLGETNDHDQSRYRLFVVTEQPCCSHEHGHGHGKTRADGDRPGDDPNEHENEDEHTTTRIITRSADGPERTGELSPNESVVGTELLSPLGSEIIETVNEFDDVSGGLEPSELRVCVDSLVPLLTEHNSENVFRLLHVLTLRIRQANGMGHFHLPIDADHDAVNLLEPLFDAVVEVRSRDGASEQRWHLRDQQTSSDWIQL</sequence>
<dbReference type="AlphaFoldDB" id="A0AAP2YWS8"/>
<evidence type="ECO:0000313" key="4">
    <source>
        <dbReference type="Proteomes" id="UP001320972"/>
    </source>
</evidence>
<keyword evidence="4" id="KW-1185">Reference proteome</keyword>
<dbReference type="RefSeq" id="WP_338002159.1">
    <property type="nucleotide sequence ID" value="NZ_JAOPKA010000001.1"/>
</dbReference>
<evidence type="ECO:0000313" key="5">
    <source>
        <dbReference type="Proteomes" id="UP001321018"/>
    </source>
</evidence>
<dbReference type="Proteomes" id="UP001321018">
    <property type="component" value="Unassembled WGS sequence"/>
</dbReference>
<evidence type="ECO:0000313" key="2">
    <source>
        <dbReference type="EMBL" id="MCU4740320.1"/>
    </source>
</evidence>
<protein>
    <submittedName>
        <fullName evidence="2">Uncharacterized protein</fullName>
    </submittedName>
</protein>
<dbReference type="EMBL" id="JAOPKB010000001">
    <property type="protein sequence ID" value="MCU4971547.1"/>
    <property type="molecule type" value="Genomic_DNA"/>
</dbReference>
<feature type="region of interest" description="Disordered" evidence="1">
    <location>
        <begin position="69"/>
        <end position="123"/>
    </location>
</feature>
<evidence type="ECO:0000256" key="1">
    <source>
        <dbReference type="SAM" id="MobiDB-lite"/>
    </source>
</evidence>
<reference evidence="2 4" key="1">
    <citation type="submission" date="2022-09" db="EMBL/GenBank/DDBJ databases">
        <title>Enrichment on poylsaccharides allowed isolation of novel metabolic and taxonomic groups of Haloarchaea.</title>
        <authorList>
            <person name="Sorokin D.Y."/>
            <person name="Elcheninov A.G."/>
            <person name="Khizhniak T.V."/>
            <person name="Kolganova T.V."/>
            <person name="Kublanov I.V."/>
        </authorList>
    </citation>
    <scope>NUCLEOTIDE SEQUENCE</scope>
    <source>
        <strain evidence="3 4">AArc-m2/3/4</strain>
        <strain evidence="2">AArc-xg1-1</strain>
    </source>
</reference>
<dbReference type="InterPro" id="IPR055927">
    <property type="entry name" value="DUF7504"/>
</dbReference>
<organism evidence="2 5">
    <name type="scientific">Natronoglomus mannanivorans</name>
    <dbReference type="NCBI Taxonomy" id="2979990"/>
    <lineage>
        <taxon>Archaea</taxon>
        <taxon>Methanobacteriati</taxon>
        <taxon>Methanobacteriota</taxon>
        <taxon>Stenosarchaea group</taxon>
        <taxon>Halobacteria</taxon>
        <taxon>Halobacteriales</taxon>
        <taxon>Natrialbaceae</taxon>
        <taxon>Natronoglomus</taxon>
    </lineage>
</organism>
<gene>
    <name evidence="3" type="ORF">OB955_02170</name>
    <name evidence="2" type="ORF">OB960_02780</name>
</gene>
<dbReference type="Pfam" id="PF24336">
    <property type="entry name" value="DUF7504"/>
    <property type="match status" value="1"/>
</dbReference>
<comment type="caution">
    <text evidence="2">The sequence shown here is derived from an EMBL/GenBank/DDBJ whole genome shotgun (WGS) entry which is preliminary data.</text>
</comment>
<feature type="compositionally biased region" description="Basic and acidic residues" evidence="1">
    <location>
        <begin position="70"/>
        <end position="102"/>
    </location>
</feature>